<dbReference type="Pfam" id="PF13799">
    <property type="entry name" value="DUF4183"/>
    <property type="match status" value="1"/>
</dbReference>
<name>A0A223D2J4_9BACL</name>
<keyword evidence="3" id="KW-1185">Reference proteome</keyword>
<evidence type="ECO:0000313" key="2">
    <source>
        <dbReference type="EMBL" id="ASS75832.1"/>
    </source>
</evidence>
<accession>A0A223D2J4</accession>
<gene>
    <name evidence="2" type="ORF">CIG75_13105</name>
</gene>
<reference evidence="2 3" key="1">
    <citation type="journal article" date="2015" name="Int. J. Syst. Evol. Microbiol.">
        <title>Tumebacillus algifaecis sp. nov., isolated from decomposing algal scum.</title>
        <authorList>
            <person name="Wu Y.F."/>
            <person name="Zhang B."/>
            <person name="Xing P."/>
            <person name="Wu Q.L."/>
            <person name="Liu S.J."/>
        </authorList>
    </citation>
    <scope>NUCLEOTIDE SEQUENCE [LARGE SCALE GENOMIC DNA]</scope>
    <source>
        <strain evidence="2 3">THMBR28</strain>
    </source>
</reference>
<feature type="domain" description="DUF4183" evidence="1">
    <location>
        <begin position="119"/>
        <end position="161"/>
    </location>
</feature>
<dbReference type="InterPro" id="IPR025237">
    <property type="entry name" value="DUF4183"/>
</dbReference>
<dbReference type="OrthoDB" id="2623159at2"/>
<sequence>MGDKGDSLAWINKAISDLKDAKQNIKKGEHVDAEDDAKEACKYIMKAFPDLKQKKKCHPTGCCSCYCRCKDLSHRQRITSRKFFAKVSGGTLAGQDLVIPISSFSDQDGGIATLFPFNYEFTTLYVNGMMQQNGIFAVTHSAIIIAGGANLDQDDPVAVEFIMQR</sequence>
<dbReference type="AlphaFoldDB" id="A0A223D2J4"/>
<evidence type="ECO:0000313" key="3">
    <source>
        <dbReference type="Proteomes" id="UP000214688"/>
    </source>
</evidence>
<dbReference type="EMBL" id="CP022657">
    <property type="protein sequence ID" value="ASS75832.1"/>
    <property type="molecule type" value="Genomic_DNA"/>
</dbReference>
<dbReference type="KEGG" id="tab:CIG75_13105"/>
<dbReference type="Proteomes" id="UP000214688">
    <property type="component" value="Chromosome"/>
</dbReference>
<organism evidence="2 3">
    <name type="scientific">Tumebacillus algifaecis</name>
    <dbReference type="NCBI Taxonomy" id="1214604"/>
    <lineage>
        <taxon>Bacteria</taxon>
        <taxon>Bacillati</taxon>
        <taxon>Bacillota</taxon>
        <taxon>Bacilli</taxon>
        <taxon>Bacillales</taxon>
        <taxon>Alicyclobacillaceae</taxon>
        <taxon>Tumebacillus</taxon>
    </lineage>
</organism>
<evidence type="ECO:0000259" key="1">
    <source>
        <dbReference type="Pfam" id="PF13799"/>
    </source>
</evidence>
<dbReference type="RefSeq" id="WP_094237073.1">
    <property type="nucleotide sequence ID" value="NZ_CP022657.1"/>
</dbReference>
<protein>
    <recommendedName>
        <fullName evidence="1">DUF4183 domain-containing protein</fullName>
    </recommendedName>
</protein>
<proteinExistence type="predicted"/>